<organism evidence="2 3">
    <name type="scientific">Tilletia horrida</name>
    <dbReference type="NCBI Taxonomy" id="155126"/>
    <lineage>
        <taxon>Eukaryota</taxon>
        <taxon>Fungi</taxon>
        <taxon>Dikarya</taxon>
        <taxon>Basidiomycota</taxon>
        <taxon>Ustilaginomycotina</taxon>
        <taxon>Exobasidiomycetes</taxon>
        <taxon>Tilletiales</taxon>
        <taxon>Tilletiaceae</taxon>
        <taxon>Tilletia</taxon>
    </lineage>
</organism>
<feature type="region of interest" description="Disordered" evidence="1">
    <location>
        <begin position="21"/>
        <end position="45"/>
    </location>
</feature>
<dbReference type="Proteomes" id="UP001176521">
    <property type="component" value="Unassembled WGS sequence"/>
</dbReference>
<evidence type="ECO:0000256" key="1">
    <source>
        <dbReference type="SAM" id="MobiDB-lite"/>
    </source>
</evidence>
<reference evidence="2" key="1">
    <citation type="journal article" date="2023" name="PhytoFront">
        <title>Draft Genome Resources of Seven Strains of Tilletia horrida, Causal Agent of Kernel Smut of Rice.</title>
        <authorList>
            <person name="Khanal S."/>
            <person name="Antony Babu S."/>
            <person name="Zhou X.G."/>
        </authorList>
    </citation>
    <scope>NUCLEOTIDE SEQUENCE</scope>
    <source>
        <strain evidence="2">TX3</strain>
    </source>
</reference>
<feature type="compositionally biased region" description="Low complexity" evidence="1">
    <location>
        <begin position="21"/>
        <end position="42"/>
    </location>
</feature>
<proteinExistence type="predicted"/>
<gene>
    <name evidence="2" type="ORF">OC842_001069</name>
</gene>
<feature type="region of interest" description="Disordered" evidence="1">
    <location>
        <begin position="250"/>
        <end position="275"/>
    </location>
</feature>
<protein>
    <submittedName>
        <fullName evidence="2">Uncharacterized protein</fullName>
    </submittedName>
</protein>
<comment type="caution">
    <text evidence="2">The sequence shown here is derived from an EMBL/GenBank/DDBJ whole genome shotgun (WGS) entry which is preliminary data.</text>
</comment>
<keyword evidence="3" id="KW-1185">Reference proteome</keyword>
<name>A0AAN6JTK0_9BASI</name>
<dbReference type="AlphaFoldDB" id="A0AAN6JTK0"/>
<evidence type="ECO:0000313" key="2">
    <source>
        <dbReference type="EMBL" id="KAK0539135.1"/>
    </source>
</evidence>
<sequence length="386" mass="38498">MFRIKSVNAVLSTLVQAPAGPAAASAPAPSASNGHAQIAAEATQEEATRSAASIAASLSQTSLADGSGVEGSAAPPSPAAAAAAAAAPATAAAGGPEEAAAAAASSSASSPRKPGQHPHTALIVLAYSGRVFASASTLAATSSTSSRSEPSRTRLSYPAATLTQNLFVFHPPSPDSHSQSQEKEAGADAGVQLTTTAVLKSLQGEERMRALGGLATMAWRENLISESPVIPQVILTTLGLVLIQPLGASSGGPTPAVSVPNSPPQPEDSNPASLADLSSEGMLQLAQRRRAASLRSARLLLVLNSTVDFWPSPAVASPLPAEGHVAQEGDAKEDAAAVDEATAAGIEGGDQPTSWTWDEADTDTLVSIAAAGAQFLGPTLASVAYA</sequence>
<dbReference type="EMBL" id="JAPDMQ010000035">
    <property type="protein sequence ID" value="KAK0539135.1"/>
    <property type="molecule type" value="Genomic_DNA"/>
</dbReference>
<evidence type="ECO:0000313" key="3">
    <source>
        <dbReference type="Proteomes" id="UP001176521"/>
    </source>
</evidence>
<accession>A0AAN6JTK0</accession>